<keyword evidence="4 9" id="KW-1133">Transmembrane helix</keyword>
<keyword evidence="5 9" id="KW-0472">Membrane</keyword>
<feature type="transmembrane region" description="Helical" evidence="9">
    <location>
        <begin position="70"/>
        <end position="93"/>
    </location>
</feature>
<feature type="transmembrane region" description="Helical" evidence="9">
    <location>
        <begin position="331"/>
        <end position="359"/>
    </location>
</feature>
<accession>A0AB40CUS6</accession>
<comment type="similarity">
    <text evidence="8">Belongs to the auxin efflux carrier (TC 2.A.69.2) family.</text>
</comment>
<name>A0AB40CUS6_DIOCR</name>
<feature type="transmembrane region" description="Helical" evidence="9">
    <location>
        <begin position="46"/>
        <end position="64"/>
    </location>
</feature>
<dbReference type="PANTHER" id="PTHR31651">
    <property type="match status" value="1"/>
</dbReference>
<feature type="transmembrane region" description="Helical" evidence="9">
    <location>
        <begin position="12"/>
        <end position="34"/>
    </location>
</feature>
<feature type="transmembrane region" description="Helical" evidence="9">
    <location>
        <begin position="365"/>
        <end position="386"/>
    </location>
</feature>
<gene>
    <name evidence="11" type="primary">LOC120279468</name>
</gene>
<dbReference type="GO" id="GO:0005789">
    <property type="term" value="C:endoplasmic reticulum membrane"/>
    <property type="evidence" value="ECO:0007669"/>
    <property type="project" value="UniProtKB-SubCell"/>
</dbReference>
<dbReference type="InterPro" id="IPR004776">
    <property type="entry name" value="Mem_transp_PIN-like"/>
</dbReference>
<evidence type="ECO:0000256" key="3">
    <source>
        <dbReference type="ARBA" id="ARBA00022692"/>
    </source>
</evidence>
<dbReference type="Proteomes" id="UP001515500">
    <property type="component" value="Chromosome 16"/>
</dbReference>
<evidence type="ECO:0000256" key="5">
    <source>
        <dbReference type="ARBA" id="ARBA00023136"/>
    </source>
</evidence>
<evidence type="ECO:0000256" key="8">
    <source>
        <dbReference type="ARBA" id="ARBA00025752"/>
    </source>
</evidence>
<comment type="function">
    <text evidence="7">Involved in cellular auxin homeostasis by regulating auxin metabolism. Regulates intracellular auxin accumulation at the endoplasmic reticulum and thus auxin availability for nuclear auxin signaling.</text>
</comment>
<dbReference type="RefSeq" id="XP_039142340.1">
    <property type="nucleotide sequence ID" value="XM_039286406.1"/>
</dbReference>
<dbReference type="PANTHER" id="PTHR31651:SF33">
    <property type="entry name" value="PROTEIN PIN-LIKES 1"/>
    <property type="match status" value="1"/>
</dbReference>
<evidence type="ECO:0000256" key="1">
    <source>
        <dbReference type="ARBA" id="ARBA00004477"/>
    </source>
</evidence>
<organism evidence="10 11">
    <name type="scientific">Dioscorea cayennensis subsp. rotundata</name>
    <name type="common">White Guinea yam</name>
    <name type="synonym">Dioscorea rotundata</name>
    <dbReference type="NCBI Taxonomy" id="55577"/>
    <lineage>
        <taxon>Eukaryota</taxon>
        <taxon>Viridiplantae</taxon>
        <taxon>Streptophyta</taxon>
        <taxon>Embryophyta</taxon>
        <taxon>Tracheophyta</taxon>
        <taxon>Spermatophyta</taxon>
        <taxon>Magnoliopsida</taxon>
        <taxon>Liliopsida</taxon>
        <taxon>Dioscoreales</taxon>
        <taxon>Dioscoreaceae</taxon>
        <taxon>Dioscorea</taxon>
    </lineage>
</organism>
<proteinExistence type="inferred from homology"/>
<evidence type="ECO:0000256" key="4">
    <source>
        <dbReference type="ARBA" id="ARBA00022989"/>
    </source>
</evidence>
<keyword evidence="2" id="KW-0813">Transport</keyword>
<feature type="transmembrane region" description="Helical" evidence="9">
    <location>
        <begin position="261"/>
        <end position="281"/>
    </location>
</feature>
<evidence type="ECO:0000256" key="6">
    <source>
        <dbReference type="ARBA" id="ARBA00023294"/>
    </source>
</evidence>
<dbReference type="GO" id="GO:0009734">
    <property type="term" value="P:auxin-activated signaling pathway"/>
    <property type="evidence" value="ECO:0007669"/>
    <property type="project" value="UniProtKB-KW"/>
</dbReference>
<evidence type="ECO:0000256" key="7">
    <source>
        <dbReference type="ARBA" id="ARBA00025100"/>
    </source>
</evidence>
<protein>
    <submittedName>
        <fullName evidence="11">Protein PIN-LIKES 3-like</fullName>
    </submittedName>
</protein>
<feature type="transmembrane region" description="Helical" evidence="9">
    <location>
        <begin position="398"/>
        <end position="422"/>
    </location>
</feature>
<sequence length="423" mass="45635">MGLRDLFVTASLPVLNVLLVTAVGSISATSRVAILGEIARKNLNNVVFYVFNPALNAVNLAQTITLERMLLLWFMPVNLFLNFVIGSALAWAIIHIFQAPARIRAVIFASCSAGNVGNLLLILVPAMCKEKGSPFGDPDICSKFGLSFASLSLAIGTILQWSYVFNIVRVTSSHAQDKTLATDSVSKVTSAQETISLLPEDYKDVMTSTRGCSTSAFPFNNAPLLPSKTEDFTTTTKVLLSSSKMSRFWRIFCGVIDLKKLFAPATVGVIIGFMIGVIPQLKKAMIGETAPLRAIQESATLLGNGTIPSLMLIMGGNLVKGMNSSGVKVSIIIGIIIIRYLALPLVGIGIVKGAIHLGMVHPDPLYRFILLLQYAVPPAMNITSMIQMFEAGEGELSVIFLWSYVVASAALTIWSTLFLWLVS</sequence>
<dbReference type="GO" id="GO:0080162">
    <property type="term" value="P:endoplasmic reticulum to cytosol auxin transport"/>
    <property type="evidence" value="ECO:0007669"/>
    <property type="project" value="InterPro"/>
</dbReference>
<keyword evidence="10" id="KW-1185">Reference proteome</keyword>
<dbReference type="AlphaFoldDB" id="A0AB40CUS6"/>
<keyword evidence="6" id="KW-0927">Auxin signaling pathway</keyword>
<feature type="transmembrane region" description="Helical" evidence="9">
    <location>
        <begin position="144"/>
        <end position="168"/>
    </location>
</feature>
<keyword evidence="3 9" id="KW-0812">Transmembrane</keyword>
<dbReference type="InterPro" id="IPR045033">
    <property type="entry name" value="PILS1/3/4/5/7"/>
</dbReference>
<evidence type="ECO:0000313" key="11">
    <source>
        <dbReference type="RefSeq" id="XP_039142340.1"/>
    </source>
</evidence>
<dbReference type="GeneID" id="120279468"/>
<evidence type="ECO:0000256" key="2">
    <source>
        <dbReference type="ARBA" id="ARBA00022448"/>
    </source>
</evidence>
<reference evidence="11" key="1">
    <citation type="submission" date="2025-08" db="UniProtKB">
        <authorList>
            <consortium name="RefSeq"/>
        </authorList>
    </citation>
    <scope>IDENTIFICATION</scope>
</reference>
<dbReference type="Pfam" id="PF03547">
    <property type="entry name" value="Mem_trans"/>
    <property type="match status" value="1"/>
</dbReference>
<comment type="subcellular location">
    <subcellularLocation>
        <location evidence="1">Endoplasmic reticulum membrane</location>
        <topology evidence="1">Multi-pass membrane protein</topology>
    </subcellularLocation>
</comment>
<evidence type="ECO:0000256" key="9">
    <source>
        <dbReference type="SAM" id="Phobius"/>
    </source>
</evidence>
<feature type="transmembrane region" description="Helical" evidence="9">
    <location>
        <begin position="105"/>
        <end position="124"/>
    </location>
</feature>
<evidence type="ECO:0000313" key="10">
    <source>
        <dbReference type="Proteomes" id="UP001515500"/>
    </source>
</evidence>